<keyword evidence="11" id="KW-1185">Reference proteome</keyword>
<keyword evidence="6 7" id="KW-0472">Membrane</keyword>
<keyword evidence="2 7" id="KW-0813">Transport</keyword>
<evidence type="ECO:0000256" key="8">
    <source>
        <dbReference type="SAM" id="MobiDB-lite"/>
    </source>
</evidence>
<reference evidence="10 11" key="1">
    <citation type="submission" date="2020-03" db="EMBL/GenBank/DDBJ databases">
        <title>Sequencing the genomes of 1000 actinobacteria strains.</title>
        <authorList>
            <person name="Klenk H.-P."/>
        </authorList>
    </citation>
    <scope>NUCLEOTIDE SEQUENCE [LARGE SCALE GENOMIC DNA]</scope>
    <source>
        <strain evidence="10 11">DSM 45490</strain>
    </source>
</reference>
<dbReference type="EMBL" id="JAASRO010000001">
    <property type="protein sequence ID" value="NIK61533.1"/>
    <property type="molecule type" value="Genomic_DNA"/>
</dbReference>
<dbReference type="Proteomes" id="UP000555407">
    <property type="component" value="Unassembled WGS sequence"/>
</dbReference>
<evidence type="ECO:0000256" key="4">
    <source>
        <dbReference type="ARBA" id="ARBA00022692"/>
    </source>
</evidence>
<feature type="domain" description="ABC transmembrane type-1" evidence="9">
    <location>
        <begin position="103"/>
        <end position="292"/>
    </location>
</feature>
<comment type="subcellular location">
    <subcellularLocation>
        <location evidence="1 7">Cell membrane</location>
        <topology evidence="1 7">Multi-pass membrane protein</topology>
    </subcellularLocation>
</comment>
<dbReference type="GO" id="GO:0005886">
    <property type="term" value="C:plasma membrane"/>
    <property type="evidence" value="ECO:0007669"/>
    <property type="project" value="UniProtKB-SubCell"/>
</dbReference>
<protein>
    <submittedName>
        <fullName evidence="10">Multiple sugar transport system permease protein</fullName>
    </submittedName>
</protein>
<feature type="transmembrane region" description="Helical" evidence="7">
    <location>
        <begin position="271"/>
        <end position="292"/>
    </location>
</feature>
<feature type="transmembrane region" description="Helical" evidence="7">
    <location>
        <begin position="171"/>
        <end position="188"/>
    </location>
</feature>
<feature type="transmembrane region" description="Helical" evidence="7">
    <location>
        <begin position="138"/>
        <end position="159"/>
    </location>
</feature>
<dbReference type="InterPro" id="IPR035906">
    <property type="entry name" value="MetI-like_sf"/>
</dbReference>
<proteinExistence type="inferred from homology"/>
<accession>A0A7X6A531</accession>
<dbReference type="PROSITE" id="PS50928">
    <property type="entry name" value="ABC_TM1"/>
    <property type="match status" value="1"/>
</dbReference>
<evidence type="ECO:0000256" key="3">
    <source>
        <dbReference type="ARBA" id="ARBA00022475"/>
    </source>
</evidence>
<dbReference type="SUPFAM" id="SSF161098">
    <property type="entry name" value="MetI-like"/>
    <property type="match status" value="1"/>
</dbReference>
<feature type="region of interest" description="Disordered" evidence="8">
    <location>
        <begin position="1"/>
        <end position="32"/>
    </location>
</feature>
<dbReference type="RefSeq" id="WP_167216098.1">
    <property type="nucleotide sequence ID" value="NZ_JAASRO010000001.1"/>
</dbReference>
<feature type="transmembrane region" description="Helical" evidence="7">
    <location>
        <begin position="38"/>
        <end position="62"/>
    </location>
</feature>
<gene>
    <name evidence="10" type="ORF">BJY22_007250</name>
</gene>
<evidence type="ECO:0000259" key="9">
    <source>
        <dbReference type="PROSITE" id="PS50928"/>
    </source>
</evidence>
<evidence type="ECO:0000256" key="6">
    <source>
        <dbReference type="ARBA" id="ARBA00023136"/>
    </source>
</evidence>
<dbReference type="GO" id="GO:0055085">
    <property type="term" value="P:transmembrane transport"/>
    <property type="evidence" value="ECO:0007669"/>
    <property type="project" value="InterPro"/>
</dbReference>
<evidence type="ECO:0000256" key="7">
    <source>
        <dbReference type="RuleBase" id="RU363032"/>
    </source>
</evidence>
<dbReference type="CDD" id="cd06261">
    <property type="entry name" value="TM_PBP2"/>
    <property type="match status" value="1"/>
</dbReference>
<feature type="transmembrane region" description="Helical" evidence="7">
    <location>
        <begin position="226"/>
        <end position="251"/>
    </location>
</feature>
<evidence type="ECO:0000256" key="5">
    <source>
        <dbReference type="ARBA" id="ARBA00022989"/>
    </source>
</evidence>
<dbReference type="AlphaFoldDB" id="A0A7X6A531"/>
<dbReference type="Pfam" id="PF00528">
    <property type="entry name" value="BPD_transp_1"/>
    <property type="match status" value="1"/>
</dbReference>
<dbReference type="InterPro" id="IPR000515">
    <property type="entry name" value="MetI-like"/>
</dbReference>
<evidence type="ECO:0000313" key="11">
    <source>
        <dbReference type="Proteomes" id="UP000555407"/>
    </source>
</evidence>
<keyword evidence="10" id="KW-0762">Sugar transport</keyword>
<evidence type="ECO:0000256" key="1">
    <source>
        <dbReference type="ARBA" id="ARBA00004651"/>
    </source>
</evidence>
<comment type="caution">
    <text evidence="10">The sequence shown here is derived from an EMBL/GenBank/DDBJ whole genome shotgun (WGS) entry which is preliminary data.</text>
</comment>
<evidence type="ECO:0000256" key="2">
    <source>
        <dbReference type="ARBA" id="ARBA00022448"/>
    </source>
</evidence>
<comment type="similarity">
    <text evidence="7">Belongs to the binding-protein-dependent transport system permease family.</text>
</comment>
<evidence type="ECO:0000313" key="10">
    <source>
        <dbReference type="EMBL" id="NIK61533.1"/>
    </source>
</evidence>
<dbReference type="Gene3D" id="1.10.3720.10">
    <property type="entry name" value="MetI-like"/>
    <property type="match status" value="1"/>
</dbReference>
<name>A0A7X6A531_9ACTN</name>
<keyword evidence="5 7" id="KW-1133">Transmembrane helix</keyword>
<sequence length="307" mass="33841">MTTTSSITGARTDASDPAGSADPGGPGRRRRAYSRTRVGPLTYVAMTVISLIFILPLLWMLLTTFKTESDARSIPIRVMPSEWTLRAYRLIFDDAANPVYTWLINSLVVSVLHMVLNVVVAAMAAYALSRMRFRGRNLLFGTLIATLFMPGFIFFMPNYLTMSKFGWLDSYWALVVPGAAGAFGVFFLRQFFLAIPRELEESALIDGANSWTIFTRIMLPLSKPALVTLAVLSFLGSWNDFVWPVFVLFSPDRMTLAPGLATLYGAYTTDYPVVMAGATLAAVPVLILYVVVQRYVIEGVANSGLKG</sequence>
<feature type="transmembrane region" description="Helical" evidence="7">
    <location>
        <begin position="102"/>
        <end position="126"/>
    </location>
</feature>
<keyword evidence="3" id="KW-1003">Cell membrane</keyword>
<organism evidence="10 11">
    <name type="scientific">Kribbella shirazensis</name>
    <dbReference type="NCBI Taxonomy" id="1105143"/>
    <lineage>
        <taxon>Bacteria</taxon>
        <taxon>Bacillati</taxon>
        <taxon>Actinomycetota</taxon>
        <taxon>Actinomycetes</taxon>
        <taxon>Propionibacteriales</taxon>
        <taxon>Kribbellaceae</taxon>
        <taxon>Kribbella</taxon>
    </lineage>
</organism>
<keyword evidence="4 7" id="KW-0812">Transmembrane</keyword>
<dbReference type="PANTHER" id="PTHR43744:SF12">
    <property type="entry name" value="ABC TRANSPORTER PERMEASE PROTEIN MG189-RELATED"/>
    <property type="match status" value="1"/>
</dbReference>
<dbReference type="PANTHER" id="PTHR43744">
    <property type="entry name" value="ABC TRANSPORTER PERMEASE PROTEIN MG189-RELATED-RELATED"/>
    <property type="match status" value="1"/>
</dbReference>